<feature type="domain" description="Chitin-binding type-2" evidence="2">
    <location>
        <begin position="46"/>
        <end position="106"/>
    </location>
</feature>
<dbReference type="Proteomes" id="UP000625711">
    <property type="component" value="Unassembled WGS sequence"/>
</dbReference>
<gene>
    <name evidence="3" type="ORF">GWI33_023377</name>
</gene>
<dbReference type="SMART" id="SM00494">
    <property type="entry name" value="ChtBD2"/>
    <property type="match status" value="1"/>
</dbReference>
<dbReference type="InterPro" id="IPR002557">
    <property type="entry name" value="Chitin-bd_dom"/>
</dbReference>
<name>A0A834ITH3_RHYFE</name>
<feature type="chain" id="PRO_5032477810" description="Chitin-binding type-2 domain-containing protein" evidence="1">
    <location>
        <begin position="19"/>
        <end position="124"/>
    </location>
</feature>
<comment type="caution">
    <text evidence="3">The sequence shown here is derived from an EMBL/GenBank/DDBJ whole genome shotgun (WGS) entry which is preliminary data.</text>
</comment>
<dbReference type="PROSITE" id="PS50940">
    <property type="entry name" value="CHIT_BIND_II"/>
    <property type="match status" value="1"/>
</dbReference>
<accession>A0A834ITH3</accession>
<reference evidence="3" key="1">
    <citation type="submission" date="2020-08" db="EMBL/GenBank/DDBJ databases">
        <title>Genome sequencing and assembly of the red palm weevil Rhynchophorus ferrugineus.</title>
        <authorList>
            <person name="Dias G.B."/>
            <person name="Bergman C.M."/>
            <person name="Manee M."/>
        </authorList>
    </citation>
    <scope>NUCLEOTIDE SEQUENCE</scope>
    <source>
        <strain evidence="3">AA-2017</strain>
        <tissue evidence="3">Whole larva</tissue>
    </source>
</reference>
<evidence type="ECO:0000313" key="3">
    <source>
        <dbReference type="EMBL" id="KAF7283585.1"/>
    </source>
</evidence>
<proteinExistence type="predicted"/>
<dbReference type="SUPFAM" id="SSF57625">
    <property type="entry name" value="Invertebrate chitin-binding proteins"/>
    <property type="match status" value="1"/>
</dbReference>
<dbReference type="EMBL" id="JAACXV010000097">
    <property type="protein sequence ID" value="KAF7283585.1"/>
    <property type="molecule type" value="Genomic_DNA"/>
</dbReference>
<dbReference type="Gene3D" id="2.170.140.10">
    <property type="entry name" value="Chitin binding domain"/>
    <property type="match status" value="1"/>
</dbReference>
<keyword evidence="1" id="KW-0732">Signal</keyword>
<dbReference type="InterPro" id="IPR036508">
    <property type="entry name" value="Chitin-bd_dom_sf"/>
</dbReference>
<dbReference type="GO" id="GO:0008061">
    <property type="term" value="F:chitin binding"/>
    <property type="evidence" value="ECO:0007669"/>
    <property type="project" value="InterPro"/>
</dbReference>
<dbReference type="OrthoDB" id="6020543at2759"/>
<dbReference type="AlphaFoldDB" id="A0A834ITH3"/>
<evidence type="ECO:0000313" key="4">
    <source>
        <dbReference type="Proteomes" id="UP000625711"/>
    </source>
</evidence>
<evidence type="ECO:0000259" key="2">
    <source>
        <dbReference type="PROSITE" id="PS50940"/>
    </source>
</evidence>
<evidence type="ECO:0000256" key="1">
    <source>
        <dbReference type="SAM" id="SignalP"/>
    </source>
</evidence>
<dbReference type="Pfam" id="PF01607">
    <property type="entry name" value="CBM_14"/>
    <property type="match status" value="1"/>
</dbReference>
<protein>
    <recommendedName>
        <fullName evidence="2">Chitin-binding type-2 domain-containing protein</fullName>
    </recommendedName>
</protein>
<feature type="signal peptide" evidence="1">
    <location>
        <begin position="1"/>
        <end position="18"/>
    </location>
</feature>
<dbReference type="GO" id="GO:0005576">
    <property type="term" value="C:extracellular region"/>
    <property type="evidence" value="ECO:0007669"/>
    <property type="project" value="InterPro"/>
</dbReference>
<sequence>MAPVYVLVLCLLFGQSMGYILNDVTNLENSAEQKWKSIQKYTEDISSFCKDEDGQQLEGPVQYKDDCSKFVFCGPSGASLMNCVEGLLFNNETLNCDYPRDAHCYEYESKVLTKLVIPADEIQW</sequence>
<organism evidence="3 4">
    <name type="scientific">Rhynchophorus ferrugineus</name>
    <name type="common">Red palm weevil</name>
    <name type="synonym">Curculio ferrugineus</name>
    <dbReference type="NCBI Taxonomy" id="354439"/>
    <lineage>
        <taxon>Eukaryota</taxon>
        <taxon>Metazoa</taxon>
        <taxon>Ecdysozoa</taxon>
        <taxon>Arthropoda</taxon>
        <taxon>Hexapoda</taxon>
        <taxon>Insecta</taxon>
        <taxon>Pterygota</taxon>
        <taxon>Neoptera</taxon>
        <taxon>Endopterygota</taxon>
        <taxon>Coleoptera</taxon>
        <taxon>Polyphaga</taxon>
        <taxon>Cucujiformia</taxon>
        <taxon>Curculionidae</taxon>
        <taxon>Dryophthorinae</taxon>
        <taxon>Rhynchophorus</taxon>
    </lineage>
</organism>
<keyword evidence="4" id="KW-1185">Reference proteome</keyword>